<dbReference type="Proteomes" id="UP000003330">
    <property type="component" value="Unassembled WGS sequence"/>
</dbReference>
<proteinExistence type="predicted"/>
<name>G5K0H2_9STRE</name>
<evidence type="ECO:0000313" key="1">
    <source>
        <dbReference type="EMBL" id="EHI70649.1"/>
    </source>
</evidence>
<protein>
    <recommendedName>
        <fullName evidence="3">Phage protein</fullName>
    </recommendedName>
</protein>
<dbReference type="RefSeq" id="WP_008087486.1">
    <property type="nucleotide sequence ID" value="NZ_AEUX02000002.1"/>
</dbReference>
<organism evidence="1 2">
    <name type="scientific">Streptococcus ictaluri 707-05</name>
    <dbReference type="NCBI Taxonomy" id="764299"/>
    <lineage>
        <taxon>Bacteria</taxon>
        <taxon>Bacillati</taxon>
        <taxon>Bacillota</taxon>
        <taxon>Bacilli</taxon>
        <taxon>Lactobacillales</taxon>
        <taxon>Streptococcaceae</taxon>
        <taxon>Streptococcus</taxon>
    </lineage>
</organism>
<evidence type="ECO:0000313" key="2">
    <source>
        <dbReference type="Proteomes" id="UP000003330"/>
    </source>
</evidence>
<dbReference type="AlphaFoldDB" id="G5K0H2"/>
<reference evidence="1 2" key="1">
    <citation type="journal article" date="2014" name="Int. J. Syst. Evol. Microbiol.">
        <title>Phylogenomics and the dynamic genome evolution of the genus Streptococcus.</title>
        <authorList>
            <consortium name="The Broad Institute Genome Sequencing Platform"/>
            <person name="Richards V.P."/>
            <person name="Palmer S.R."/>
            <person name="Pavinski Bitar P.D."/>
            <person name="Qin X."/>
            <person name="Weinstock G.M."/>
            <person name="Highlander S.K."/>
            <person name="Town C.D."/>
            <person name="Burne R.A."/>
            <person name="Stanhope M.J."/>
        </authorList>
    </citation>
    <scope>NUCLEOTIDE SEQUENCE [LARGE SCALE GENOMIC DNA]</scope>
    <source>
        <strain evidence="1 2">707-05</strain>
    </source>
</reference>
<gene>
    <name evidence="1" type="ORF">STRIC_0094</name>
</gene>
<dbReference type="EMBL" id="AEUX02000002">
    <property type="protein sequence ID" value="EHI70649.1"/>
    <property type="molecule type" value="Genomic_DNA"/>
</dbReference>
<sequence length="175" mass="20452">MNIEEAIKKIRELDLYGLSPAGSKKAIIPIVCQIKLDQSKPEVPKFVSDWIEEHKQMYGKRDEESKADFVFRAIYDIFRFGEGITTYDFSISDELSKWTTENAYKFITVILFGYTVEKEKLYIVDLPNGQPLVRGKNTLYFSQNLTTENARLTESEIRKDFEWAWREGFAKEVPE</sequence>
<dbReference type="OrthoDB" id="2243928at2"/>
<dbReference type="InterPro" id="IPR012865">
    <property type="entry name" value="DUF1642"/>
</dbReference>
<dbReference type="STRING" id="764299.STRIC_0094"/>
<keyword evidence="2" id="KW-1185">Reference proteome</keyword>
<dbReference type="eggNOG" id="ENOG5033F4A">
    <property type="taxonomic scope" value="Bacteria"/>
</dbReference>
<comment type="caution">
    <text evidence="1">The sequence shown here is derived from an EMBL/GenBank/DDBJ whole genome shotgun (WGS) entry which is preliminary data.</text>
</comment>
<dbReference type="Pfam" id="PF07852">
    <property type="entry name" value="DUF1642"/>
    <property type="match status" value="1"/>
</dbReference>
<evidence type="ECO:0008006" key="3">
    <source>
        <dbReference type="Google" id="ProtNLM"/>
    </source>
</evidence>
<accession>G5K0H2</accession>